<comment type="caution">
    <text evidence="1">The sequence shown here is derived from an EMBL/GenBank/DDBJ whole genome shotgun (WGS) entry which is preliminary data.</text>
</comment>
<reference evidence="1 2" key="1">
    <citation type="journal article" date="2018" name="Front. Plant Sci.">
        <title>Red Clover (Trifolium pratense) and Zigzag Clover (T. medium) - A Picture of Genomic Similarities and Differences.</title>
        <authorList>
            <person name="Dluhosova J."/>
            <person name="Istvanek J."/>
            <person name="Nedelnik J."/>
            <person name="Repkova J."/>
        </authorList>
    </citation>
    <scope>NUCLEOTIDE SEQUENCE [LARGE SCALE GENOMIC DNA]</scope>
    <source>
        <strain evidence="2">cv. 10/8</strain>
        <tissue evidence="1">Leaf</tissue>
    </source>
</reference>
<evidence type="ECO:0000313" key="1">
    <source>
        <dbReference type="EMBL" id="MCI44183.1"/>
    </source>
</evidence>
<proteinExistence type="predicted"/>
<dbReference type="Proteomes" id="UP000265520">
    <property type="component" value="Unassembled WGS sequence"/>
</dbReference>
<dbReference type="AlphaFoldDB" id="A0A392S5H0"/>
<dbReference type="EMBL" id="LXQA010327149">
    <property type="protein sequence ID" value="MCI44183.1"/>
    <property type="molecule type" value="Genomic_DNA"/>
</dbReference>
<accession>A0A392S5H0</accession>
<feature type="non-terminal residue" evidence="1">
    <location>
        <position position="1"/>
    </location>
</feature>
<name>A0A392S5H0_9FABA</name>
<sequence>GSDWLGYYTRSPVLAERPELGDILVMVANPRQGSLSDHDRICCIFDVVL</sequence>
<organism evidence="1 2">
    <name type="scientific">Trifolium medium</name>
    <dbReference type="NCBI Taxonomy" id="97028"/>
    <lineage>
        <taxon>Eukaryota</taxon>
        <taxon>Viridiplantae</taxon>
        <taxon>Streptophyta</taxon>
        <taxon>Embryophyta</taxon>
        <taxon>Tracheophyta</taxon>
        <taxon>Spermatophyta</taxon>
        <taxon>Magnoliopsida</taxon>
        <taxon>eudicotyledons</taxon>
        <taxon>Gunneridae</taxon>
        <taxon>Pentapetalae</taxon>
        <taxon>rosids</taxon>
        <taxon>fabids</taxon>
        <taxon>Fabales</taxon>
        <taxon>Fabaceae</taxon>
        <taxon>Papilionoideae</taxon>
        <taxon>50 kb inversion clade</taxon>
        <taxon>NPAAA clade</taxon>
        <taxon>Hologalegina</taxon>
        <taxon>IRL clade</taxon>
        <taxon>Trifolieae</taxon>
        <taxon>Trifolium</taxon>
    </lineage>
</organism>
<keyword evidence="2" id="KW-1185">Reference proteome</keyword>
<evidence type="ECO:0000313" key="2">
    <source>
        <dbReference type="Proteomes" id="UP000265520"/>
    </source>
</evidence>
<protein>
    <submittedName>
        <fullName evidence="1">Uncharacterized protein</fullName>
    </submittedName>
</protein>